<dbReference type="InterPro" id="IPR050545">
    <property type="entry name" value="Mycobact_MmpL"/>
</dbReference>
<feature type="transmembrane region" description="Helical" evidence="8">
    <location>
        <begin position="282"/>
        <end position="301"/>
    </location>
</feature>
<reference evidence="10 11" key="1">
    <citation type="submission" date="2016-01" db="EMBL/GenBank/DDBJ databases">
        <title>Genome Sequences of Twelve Sporeforming Bacillus Species Isolated from Foods.</title>
        <authorList>
            <person name="Berendsen E.M."/>
            <person name="Wells-Bennik M.H."/>
            <person name="Krawcyk A.O."/>
            <person name="De Jong A."/>
            <person name="Holsappel S."/>
            <person name="Eijlander R.T."/>
            <person name="Kuipers O.P."/>
        </authorList>
    </citation>
    <scope>NUCLEOTIDE SEQUENCE [LARGE SCALE GENOMIC DNA]</scope>
    <source>
        <strain evidence="10 11">B4102</strain>
    </source>
</reference>
<evidence type="ECO:0000256" key="4">
    <source>
        <dbReference type="ARBA" id="ARBA00022692"/>
    </source>
</evidence>
<sequence>MKAIVRFRWIVLALWILAAALLIWKAPNMEQLVREKGQITVPDGYPSTLAQEIIDKHATNKSHSEPFIVIFHNQKKLTKEQTENIEKTINQLKDNKDKLGINEITTHFGQSDLKDQLVAKDGKTILAMLDVDMENKEVKDVRATLDKAIQTPNVETMMTGNGLINEDVVISSQNGLKKTEIITVIFILIVLILVFRSVVAPIIPLVTVGLTYLVSQSVVAFLVDKLNFPLSNFTQIFLVAILFGIGTDYCILLLSRYKEELSKGNDTFGAILATYKSAGKTVVFSGLAVMIGFASIGFASFKLYQSASAVAIGVIFLLISLLTIVPFFMATLKNKLFWPIKGDISHSQSKLWGWMGNLAITRPLIALCIVAIFTVPLLISYDGDLSYNSLEEIGEEYESVKAFNLVSDSFGPGEIMPVKIVMENDESMKSKEYLGLIEKISNDLSHTKDIGKVRSATRPVGKLMEELYVKNQVDTVSDGINKGNKGIGTIKDGLSDAAKSLSKSTPKLKEATEGIGALQNGTVKLQSGFGDLQNALSKIEKNIRKSGTGTKEIKSGVKKAKTEAIKLKNGANELLKSYQTIYSGLDQLTPKYIEVNAGLKEVQKALANLNGNFTAIEKENPSLQINQNYMEIKLTVQGISQKLKTELTPGMSALNANLAKVTNGLSQANQGLSKITFGLNSFASGFDQIISGLEKIENGLTLLANGQNKVVNKLPEFSNGLNQIAEGQIKLQKGFSPLNGQMNQLSDGLTQSADGLGEIKNGLSDANSFLNKMSKETPIQQSGIYIPDELISNKEFQQVFNVYLSKDGKVTTFDLVLDENPYSNQAMKTINDIENTVKTSIKGTKLENAHIGISGITSMNHDLQNMSNADYNRTVMFMLAGIALILVILLRSLIMPIYLIASLLLTYYSSMAITELIFVNLLGHSGISWAVPFFGFVIIMALGVDYSIFLMDRFSEYRHINVKESMLLAMKNMGTVIISAAIILAGTFAAMLPSGVMSLLQIATIVLSGLLFYAFIILPLFVPVMVRSLGKGNWWPFISNK</sequence>
<feature type="transmembrane region" description="Helical" evidence="8">
    <location>
        <begin position="6"/>
        <end position="24"/>
    </location>
</feature>
<dbReference type="Gene3D" id="1.10.287.950">
    <property type="entry name" value="Methyl-accepting chemotaxis protein"/>
    <property type="match status" value="1"/>
</dbReference>
<dbReference type="AlphaFoldDB" id="A0A150LEK5"/>
<feature type="domain" description="SSD" evidence="9">
    <location>
        <begin position="900"/>
        <end position="1027"/>
    </location>
</feature>
<dbReference type="PANTHER" id="PTHR33406:SF6">
    <property type="entry name" value="MEMBRANE PROTEIN YDGH-RELATED"/>
    <property type="match status" value="1"/>
</dbReference>
<evidence type="ECO:0000256" key="6">
    <source>
        <dbReference type="ARBA" id="ARBA00023136"/>
    </source>
</evidence>
<feature type="transmembrane region" description="Helical" evidence="8">
    <location>
        <begin position="897"/>
        <end position="923"/>
    </location>
</feature>
<evidence type="ECO:0000259" key="9">
    <source>
        <dbReference type="PROSITE" id="PS50156"/>
    </source>
</evidence>
<evidence type="ECO:0000256" key="1">
    <source>
        <dbReference type="ARBA" id="ARBA00004651"/>
    </source>
</evidence>
<proteinExistence type="inferred from homology"/>
<dbReference type="EMBL" id="LQYN01000016">
    <property type="protein sequence ID" value="KYD10162.1"/>
    <property type="molecule type" value="Genomic_DNA"/>
</dbReference>
<name>A0A150LEK5_9BACI</name>
<dbReference type="GO" id="GO:0005886">
    <property type="term" value="C:plasma membrane"/>
    <property type="evidence" value="ECO:0007669"/>
    <property type="project" value="UniProtKB-SubCell"/>
</dbReference>
<evidence type="ECO:0000313" key="10">
    <source>
        <dbReference type="EMBL" id="KYD10162.1"/>
    </source>
</evidence>
<dbReference type="STRING" id="46224.B4102_0346"/>
<dbReference type="Gene3D" id="1.20.1640.10">
    <property type="entry name" value="Multidrug efflux transporter AcrB transmembrane domain"/>
    <property type="match status" value="2"/>
</dbReference>
<dbReference type="InterPro" id="IPR004869">
    <property type="entry name" value="MMPL_dom"/>
</dbReference>
<comment type="subcellular location">
    <subcellularLocation>
        <location evidence="1">Cell membrane</location>
        <topology evidence="1">Multi-pass membrane protein</topology>
    </subcellularLocation>
</comment>
<feature type="transmembrane region" description="Helical" evidence="8">
    <location>
        <begin position="233"/>
        <end position="254"/>
    </location>
</feature>
<accession>A0A150LEK5</accession>
<comment type="similarity">
    <text evidence="2">Belongs to the resistance-nodulation-cell division (RND) (TC 2.A.6) family. MmpL subfamily.</text>
</comment>
<evidence type="ECO:0000256" key="8">
    <source>
        <dbReference type="SAM" id="Phobius"/>
    </source>
</evidence>
<keyword evidence="3" id="KW-1003">Cell membrane</keyword>
<evidence type="ECO:0000256" key="3">
    <source>
        <dbReference type="ARBA" id="ARBA00022475"/>
    </source>
</evidence>
<protein>
    <recommendedName>
        <fullName evidence="9">SSD domain-containing protein</fullName>
    </recommendedName>
</protein>
<dbReference type="RefSeq" id="WP_066227820.1">
    <property type="nucleotide sequence ID" value="NZ_LQYN01000016.1"/>
</dbReference>
<feature type="transmembrane region" description="Helical" evidence="8">
    <location>
        <begin position="998"/>
        <end position="1022"/>
    </location>
</feature>
<keyword evidence="4 8" id="KW-0812">Transmembrane</keyword>
<evidence type="ECO:0000256" key="7">
    <source>
        <dbReference type="SAM" id="Coils"/>
    </source>
</evidence>
<keyword evidence="7" id="KW-0175">Coiled coil</keyword>
<feature type="transmembrane region" description="Helical" evidence="8">
    <location>
        <begin position="351"/>
        <end position="379"/>
    </location>
</feature>
<keyword evidence="6 8" id="KW-0472">Membrane</keyword>
<keyword evidence="5 8" id="KW-1133">Transmembrane helix</keyword>
<dbReference type="PATRIC" id="fig|46224.3.peg.1215"/>
<feature type="coiled-coil region" evidence="7">
    <location>
        <begin position="75"/>
        <end position="102"/>
    </location>
</feature>
<feature type="transmembrane region" description="Helical" evidence="8">
    <location>
        <begin position="871"/>
        <end position="890"/>
    </location>
</feature>
<dbReference type="SUPFAM" id="SSF82866">
    <property type="entry name" value="Multidrug efflux transporter AcrB transmembrane domain"/>
    <property type="match status" value="2"/>
</dbReference>
<dbReference type="InterPro" id="IPR000731">
    <property type="entry name" value="SSD"/>
</dbReference>
<dbReference type="Proteomes" id="UP000075666">
    <property type="component" value="Unassembled WGS sequence"/>
</dbReference>
<feature type="transmembrane region" description="Helical" evidence="8">
    <location>
        <begin position="307"/>
        <end position="330"/>
    </location>
</feature>
<evidence type="ECO:0000256" key="5">
    <source>
        <dbReference type="ARBA" id="ARBA00022989"/>
    </source>
</evidence>
<feature type="transmembrane region" description="Helical" evidence="8">
    <location>
        <begin position="181"/>
        <end position="213"/>
    </location>
</feature>
<evidence type="ECO:0000256" key="2">
    <source>
        <dbReference type="ARBA" id="ARBA00010157"/>
    </source>
</evidence>
<keyword evidence="11" id="KW-1185">Reference proteome</keyword>
<evidence type="ECO:0000313" key="11">
    <source>
        <dbReference type="Proteomes" id="UP000075666"/>
    </source>
</evidence>
<dbReference type="PANTHER" id="PTHR33406">
    <property type="entry name" value="MEMBRANE PROTEIN MJ1562-RELATED"/>
    <property type="match status" value="1"/>
</dbReference>
<feature type="transmembrane region" description="Helical" evidence="8">
    <location>
        <begin position="929"/>
        <end position="951"/>
    </location>
</feature>
<organism evidence="10 11">
    <name type="scientific">Heyndrickxia sporothermodurans</name>
    <dbReference type="NCBI Taxonomy" id="46224"/>
    <lineage>
        <taxon>Bacteria</taxon>
        <taxon>Bacillati</taxon>
        <taxon>Bacillota</taxon>
        <taxon>Bacilli</taxon>
        <taxon>Bacillales</taxon>
        <taxon>Bacillaceae</taxon>
        <taxon>Heyndrickxia</taxon>
    </lineage>
</organism>
<dbReference type="Pfam" id="PF03176">
    <property type="entry name" value="MMPL"/>
    <property type="match status" value="2"/>
</dbReference>
<dbReference type="OrthoDB" id="9782006at2"/>
<comment type="caution">
    <text evidence="10">The sequence shown here is derived from an EMBL/GenBank/DDBJ whole genome shotgun (WGS) entry which is preliminary data.</text>
</comment>
<dbReference type="PROSITE" id="PS50156">
    <property type="entry name" value="SSD"/>
    <property type="match status" value="1"/>
</dbReference>
<feature type="transmembrane region" description="Helical" evidence="8">
    <location>
        <begin position="972"/>
        <end position="992"/>
    </location>
</feature>
<gene>
    <name evidence="10" type="ORF">B4102_0346</name>
</gene>